<dbReference type="Proteomes" id="UP001148018">
    <property type="component" value="Unassembled WGS sequence"/>
</dbReference>
<reference evidence="1" key="1">
    <citation type="submission" date="2022-07" db="EMBL/GenBank/DDBJ databases">
        <title>Chromosome-level genome of Muraenolepis orangiensis.</title>
        <authorList>
            <person name="Kim J."/>
        </authorList>
    </citation>
    <scope>NUCLEOTIDE SEQUENCE</scope>
    <source>
        <strain evidence="1">KU_S4_2022</strain>
        <tissue evidence="1">Muscle</tissue>
    </source>
</reference>
<dbReference type="EMBL" id="JANIIK010000038">
    <property type="protein sequence ID" value="KAJ3610254.1"/>
    <property type="molecule type" value="Genomic_DNA"/>
</dbReference>
<accession>A0A9Q0ITF9</accession>
<comment type="caution">
    <text evidence="1">The sequence shown here is derived from an EMBL/GenBank/DDBJ whole genome shotgun (WGS) entry which is preliminary data.</text>
</comment>
<organism evidence="1 2">
    <name type="scientific">Muraenolepis orangiensis</name>
    <name type="common">Patagonian moray cod</name>
    <dbReference type="NCBI Taxonomy" id="630683"/>
    <lineage>
        <taxon>Eukaryota</taxon>
        <taxon>Metazoa</taxon>
        <taxon>Chordata</taxon>
        <taxon>Craniata</taxon>
        <taxon>Vertebrata</taxon>
        <taxon>Euteleostomi</taxon>
        <taxon>Actinopterygii</taxon>
        <taxon>Neopterygii</taxon>
        <taxon>Teleostei</taxon>
        <taxon>Neoteleostei</taxon>
        <taxon>Acanthomorphata</taxon>
        <taxon>Zeiogadaria</taxon>
        <taxon>Gadariae</taxon>
        <taxon>Gadiformes</taxon>
        <taxon>Muraenolepidoidei</taxon>
        <taxon>Muraenolepididae</taxon>
        <taxon>Muraenolepis</taxon>
    </lineage>
</organism>
<protein>
    <submittedName>
        <fullName evidence="1">Uncharacterized protein</fullName>
    </submittedName>
</protein>
<name>A0A9Q0ITF9_9TELE</name>
<gene>
    <name evidence="1" type="ORF">NHX12_022348</name>
</gene>
<evidence type="ECO:0000313" key="2">
    <source>
        <dbReference type="Proteomes" id="UP001148018"/>
    </source>
</evidence>
<keyword evidence="2" id="KW-1185">Reference proteome</keyword>
<sequence>PSARRLTERQVSACVSVSVNEYYTCSYMVAQSGVATASAWLPDNTTSSLVSRHRGANSSRLTVCVYRRTRQPHVGCRLGFVETRCKVVVRSRGCL</sequence>
<proteinExistence type="predicted"/>
<feature type="non-terminal residue" evidence="1">
    <location>
        <position position="95"/>
    </location>
</feature>
<evidence type="ECO:0000313" key="1">
    <source>
        <dbReference type="EMBL" id="KAJ3610254.1"/>
    </source>
</evidence>
<feature type="non-terminal residue" evidence="1">
    <location>
        <position position="1"/>
    </location>
</feature>
<dbReference type="AlphaFoldDB" id="A0A9Q0ITF9"/>